<dbReference type="InterPro" id="IPR008921">
    <property type="entry name" value="DNA_pol3_clamp-load_cplx_C"/>
</dbReference>
<evidence type="ECO:0000313" key="11">
    <source>
        <dbReference type="Proteomes" id="UP001139353"/>
    </source>
</evidence>
<organism evidence="10 11">
    <name type="scientific">Scleromatobacter humisilvae</name>
    <dbReference type="NCBI Taxonomy" id="2897159"/>
    <lineage>
        <taxon>Bacteria</taxon>
        <taxon>Pseudomonadati</taxon>
        <taxon>Pseudomonadota</taxon>
        <taxon>Betaproteobacteria</taxon>
        <taxon>Burkholderiales</taxon>
        <taxon>Sphaerotilaceae</taxon>
        <taxon>Scleromatobacter</taxon>
    </lineage>
</organism>
<evidence type="ECO:0000256" key="7">
    <source>
        <dbReference type="ARBA" id="ARBA00034754"/>
    </source>
</evidence>
<dbReference type="PANTHER" id="PTHR34388">
    <property type="entry name" value="DNA POLYMERASE III SUBUNIT DELTA"/>
    <property type="match status" value="1"/>
</dbReference>
<dbReference type="GO" id="GO:0003887">
    <property type="term" value="F:DNA-directed DNA polymerase activity"/>
    <property type="evidence" value="ECO:0007669"/>
    <property type="project" value="UniProtKB-KW"/>
</dbReference>
<dbReference type="InterPro" id="IPR027417">
    <property type="entry name" value="P-loop_NTPase"/>
</dbReference>
<evidence type="ECO:0000313" key="10">
    <source>
        <dbReference type="EMBL" id="MCK9687678.1"/>
    </source>
</evidence>
<dbReference type="CDD" id="cd18138">
    <property type="entry name" value="HLD_clamp_pol_III_delta"/>
    <property type="match status" value="1"/>
</dbReference>
<dbReference type="NCBIfam" id="TIGR01128">
    <property type="entry name" value="holA"/>
    <property type="match status" value="1"/>
</dbReference>
<sequence length="358" mass="38872">MQVRPEQLADHLARGLRDVYVVHGDEPLRAQEAADAIRAAVRAAGASERKVFVVSGAHFDWSGVLGASQSMGLFADQQLIEIRIPSGKPGKDGSEALQELAAQAGPDSRLLVHLPKLDWQQQKAAWFGALDGAGVSIAADVIERNALPAWLAKRFALQGQRVEAGAAGEATLAFMADRVEGNLLAAHQEIQKLGLLHPPGEITFAQVEDAVLDVARHDVQHLCDAVMAVQVPRALRMLDGLQAEGEAAVFVHYKLSDDIRAMKRIQDAMADGKPLPMALREARIWGARERLFERALPRLSGLMAARLVSAASECDGVLKGLRHPQWPTEPWDALRRLVLMMLQALRPEGAQAGLVLRT</sequence>
<dbReference type="Gene3D" id="3.40.50.300">
    <property type="entry name" value="P-loop containing nucleotide triphosphate hydrolases"/>
    <property type="match status" value="1"/>
</dbReference>
<accession>A0A9X2C0E3</accession>
<name>A0A9X2C0E3_9BURK</name>
<keyword evidence="11" id="KW-1185">Reference proteome</keyword>
<evidence type="ECO:0000256" key="6">
    <source>
        <dbReference type="ARBA" id="ARBA00022932"/>
    </source>
</evidence>
<keyword evidence="5" id="KW-0235">DNA replication</keyword>
<evidence type="ECO:0000256" key="2">
    <source>
        <dbReference type="ARBA" id="ARBA00017703"/>
    </source>
</evidence>
<keyword evidence="3 10" id="KW-0808">Transferase</keyword>
<dbReference type="EC" id="2.7.7.7" evidence="1"/>
<dbReference type="PANTHER" id="PTHR34388:SF1">
    <property type="entry name" value="DNA POLYMERASE III SUBUNIT DELTA"/>
    <property type="match status" value="1"/>
</dbReference>
<evidence type="ECO:0000256" key="4">
    <source>
        <dbReference type="ARBA" id="ARBA00022695"/>
    </source>
</evidence>
<feature type="domain" description="DNA polymerase III delta N-terminal" evidence="9">
    <location>
        <begin position="20"/>
        <end position="132"/>
    </location>
</feature>
<dbReference type="GO" id="GO:0009360">
    <property type="term" value="C:DNA polymerase III complex"/>
    <property type="evidence" value="ECO:0007669"/>
    <property type="project" value="InterPro"/>
</dbReference>
<protein>
    <recommendedName>
        <fullName evidence="2">DNA polymerase III subunit delta</fullName>
        <ecNumber evidence="1">2.7.7.7</ecNumber>
    </recommendedName>
</protein>
<evidence type="ECO:0000259" key="9">
    <source>
        <dbReference type="Pfam" id="PF06144"/>
    </source>
</evidence>
<dbReference type="RefSeq" id="WP_275683717.1">
    <property type="nucleotide sequence ID" value="NZ_JAJLJH010000005.1"/>
</dbReference>
<dbReference type="GO" id="GO:0003677">
    <property type="term" value="F:DNA binding"/>
    <property type="evidence" value="ECO:0007669"/>
    <property type="project" value="InterPro"/>
</dbReference>
<dbReference type="EMBL" id="JAJLJH010000005">
    <property type="protein sequence ID" value="MCK9687678.1"/>
    <property type="molecule type" value="Genomic_DNA"/>
</dbReference>
<reference evidence="10" key="1">
    <citation type="submission" date="2021-11" db="EMBL/GenBank/DDBJ databases">
        <title>BS-T2-15 a new species belonging to the Comamonadaceae family isolated from the soil of a French oak forest.</title>
        <authorList>
            <person name="Mieszkin S."/>
            <person name="Alain K."/>
        </authorList>
    </citation>
    <scope>NUCLEOTIDE SEQUENCE</scope>
    <source>
        <strain evidence="10">BS-T2-15</strain>
    </source>
</reference>
<gene>
    <name evidence="10" type="primary">holA</name>
    <name evidence="10" type="ORF">LPC04_18400</name>
</gene>
<keyword evidence="6" id="KW-0239">DNA-directed DNA polymerase</keyword>
<dbReference type="Gene3D" id="1.20.272.10">
    <property type="match status" value="1"/>
</dbReference>
<dbReference type="InterPro" id="IPR010372">
    <property type="entry name" value="DNA_pol3_delta_N"/>
</dbReference>
<comment type="catalytic activity">
    <reaction evidence="8">
        <text>DNA(n) + a 2'-deoxyribonucleoside 5'-triphosphate = DNA(n+1) + diphosphate</text>
        <dbReference type="Rhea" id="RHEA:22508"/>
        <dbReference type="Rhea" id="RHEA-COMP:17339"/>
        <dbReference type="Rhea" id="RHEA-COMP:17340"/>
        <dbReference type="ChEBI" id="CHEBI:33019"/>
        <dbReference type="ChEBI" id="CHEBI:61560"/>
        <dbReference type="ChEBI" id="CHEBI:173112"/>
        <dbReference type="EC" id="2.7.7.7"/>
    </reaction>
</comment>
<evidence type="ECO:0000256" key="5">
    <source>
        <dbReference type="ARBA" id="ARBA00022705"/>
    </source>
</evidence>
<comment type="caution">
    <text evidence="10">The sequence shown here is derived from an EMBL/GenBank/DDBJ whole genome shotgun (WGS) entry which is preliminary data.</text>
</comment>
<dbReference type="InterPro" id="IPR005790">
    <property type="entry name" value="DNA_polIII_delta"/>
</dbReference>
<evidence type="ECO:0000256" key="3">
    <source>
        <dbReference type="ARBA" id="ARBA00022679"/>
    </source>
</evidence>
<dbReference type="SUPFAM" id="SSF48019">
    <property type="entry name" value="post-AAA+ oligomerization domain-like"/>
    <property type="match status" value="1"/>
</dbReference>
<dbReference type="AlphaFoldDB" id="A0A9X2C0E3"/>
<dbReference type="Pfam" id="PF06144">
    <property type="entry name" value="DNA_pol3_delta"/>
    <property type="match status" value="1"/>
</dbReference>
<proteinExistence type="inferred from homology"/>
<dbReference type="SUPFAM" id="SSF52540">
    <property type="entry name" value="P-loop containing nucleoside triphosphate hydrolases"/>
    <property type="match status" value="1"/>
</dbReference>
<comment type="similarity">
    <text evidence="7">Belongs to the DNA polymerase HolA subunit family.</text>
</comment>
<keyword evidence="4 10" id="KW-0548">Nucleotidyltransferase</keyword>
<evidence type="ECO:0000256" key="1">
    <source>
        <dbReference type="ARBA" id="ARBA00012417"/>
    </source>
</evidence>
<dbReference type="Proteomes" id="UP001139353">
    <property type="component" value="Unassembled WGS sequence"/>
</dbReference>
<dbReference type="Gene3D" id="1.10.8.60">
    <property type="match status" value="1"/>
</dbReference>
<evidence type="ECO:0000256" key="8">
    <source>
        <dbReference type="ARBA" id="ARBA00049244"/>
    </source>
</evidence>
<dbReference type="GO" id="GO:0006261">
    <property type="term" value="P:DNA-templated DNA replication"/>
    <property type="evidence" value="ECO:0007669"/>
    <property type="project" value="TreeGrafter"/>
</dbReference>